<dbReference type="InterPro" id="IPR011033">
    <property type="entry name" value="PRC_barrel-like_sf"/>
</dbReference>
<keyword evidence="4 5" id="KW-0143">Chaperone</keyword>
<dbReference type="EMBL" id="FOYI01000005">
    <property type="protein sequence ID" value="SFR09586.1"/>
    <property type="molecule type" value="Genomic_DNA"/>
</dbReference>
<dbReference type="GO" id="GO:0005737">
    <property type="term" value="C:cytoplasm"/>
    <property type="evidence" value="ECO:0007669"/>
    <property type="project" value="UniProtKB-SubCell"/>
</dbReference>
<dbReference type="Gene3D" id="2.40.30.60">
    <property type="entry name" value="RimM"/>
    <property type="match status" value="1"/>
</dbReference>
<dbReference type="GO" id="GO:0006364">
    <property type="term" value="P:rRNA processing"/>
    <property type="evidence" value="ECO:0007669"/>
    <property type="project" value="UniProtKB-UniRule"/>
</dbReference>
<organism evidence="8 9">
    <name type="scientific">Poseidonocella sedimentorum</name>
    <dbReference type="NCBI Taxonomy" id="871652"/>
    <lineage>
        <taxon>Bacteria</taxon>
        <taxon>Pseudomonadati</taxon>
        <taxon>Pseudomonadota</taxon>
        <taxon>Alphaproteobacteria</taxon>
        <taxon>Rhodobacterales</taxon>
        <taxon>Roseobacteraceae</taxon>
        <taxon>Poseidonocella</taxon>
    </lineage>
</organism>
<dbReference type="OrthoDB" id="9788191at2"/>
<sequence>MPCHRRHHDGRALPRGGLVSGPEAARVVVGSIAGAFGVRGEVRIKSYCAEPSDIADYNPLTLEDGRALTLTLIRPIKGGFAGRLSGVAEKEDADALKGAELYTDRDRLPSLPDDEFYHADLIGLTVLDTGGAELGQVRAIQNHGADDLLEVQGPGLKATVLVPFTRAIVPTVDLDQRRIIIDPPEGLF</sequence>
<dbReference type="GO" id="GO:0042274">
    <property type="term" value="P:ribosomal small subunit biogenesis"/>
    <property type="evidence" value="ECO:0007669"/>
    <property type="project" value="UniProtKB-UniRule"/>
</dbReference>
<dbReference type="AlphaFoldDB" id="A0A1I6DVX9"/>
<evidence type="ECO:0000259" key="6">
    <source>
        <dbReference type="Pfam" id="PF01782"/>
    </source>
</evidence>
<feature type="domain" description="Ribosome maturation factor RimM PRC barrel" evidence="7">
    <location>
        <begin position="119"/>
        <end position="187"/>
    </location>
</feature>
<dbReference type="GO" id="GO:0043022">
    <property type="term" value="F:ribosome binding"/>
    <property type="evidence" value="ECO:0007669"/>
    <property type="project" value="InterPro"/>
</dbReference>
<dbReference type="InterPro" id="IPR002676">
    <property type="entry name" value="RimM_N"/>
</dbReference>
<comment type="subunit">
    <text evidence="5">Binds ribosomal protein uS19.</text>
</comment>
<feature type="domain" description="RimM N-terminal" evidence="6">
    <location>
        <begin position="28"/>
        <end position="106"/>
    </location>
</feature>
<comment type="subcellular location">
    <subcellularLocation>
        <location evidence="5">Cytoplasm</location>
    </subcellularLocation>
</comment>
<comment type="domain">
    <text evidence="5">The PRC barrel domain binds ribosomal protein uS19.</text>
</comment>
<evidence type="ECO:0000313" key="8">
    <source>
        <dbReference type="EMBL" id="SFR09586.1"/>
    </source>
</evidence>
<evidence type="ECO:0000256" key="1">
    <source>
        <dbReference type="ARBA" id="ARBA00022490"/>
    </source>
</evidence>
<dbReference type="NCBIfam" id="TIGR02273">
    <property type="entry name" value="16S_RimM"/>
    <property type="match status" value="1"/>
</dbReference>
<dbReference type="InterPro" id="IPR036976">
    <property type="entry name" value="RimM_N_sf"/>
</dbReference>
<comment type="similarity">
    <text evidence="5">Belongs to the RimM family.</text>
</comment>
<evidence type="ECO:0000256" key="5">
    <source>
        <dbReference type="HAMAP-Rule" id="MF_00014"/>
    </source>
</evidence>
<comment type="function">
    <text evidence="5">An accessory protein needed during the final step in the assembly of 30S ribosomal subunit, possibly for assembly of the head region. Essential for efficient processing of 16S rRNA. May be needed both before and after RbfA during the maturation of 16S rRNA. It has affinity for free ribosomal 30S subunits but not for 70S ribosomes.</text>
</comment>
<accession>A0A1I6DVX9</accession>
<evidence type="ECO:0000313" key="9">
    <source>
        <dbReference type="Proteomes" id="UP000199302"/>
    </source>
</evidence>
<keyword evidence="2 5" id="KW-0690">Ribosome biogenesis</keyword>
<evidence type="ECO:0000259" key="7">
    <source>
        <dbReference type="Pfam" id="PF24986"/>
    </source>
</evidence>
<dbReference type="STRING" id="871652.SAMN04515673_105264"/>
<proteinExistence type="inferred from homology"/>
<keyword evidence="3 5" id="KW-0698">rRNA processing</keyword>
<dbReference type="InterPro" id="IPR009000">
    <property type="entry name" value="Transl_B-barrel_sf"/>
</dbReference>
<gene>
    <name evidence="5" type="primary">rimM</name>
    <name evidence="8" type="ORF">SAMN04515673_105264</name>
</gene>
<dbReference type="PANTHER" id="PTHR33692">
    <property type="entry name" value="RIBOSOME MATURATION FACTOR RIMM"/>
    <property type="match status" value="1"/>
</dbReference>
<dbReference type="SUPFAM" id="SSF50447">
    <property type="entry name" value="Translation proteins"/>
    <property type="match status" value="1"/>
</dbReference>
<dbReference type="InterPro" id="IPR056792">
    <property type="entry name" value="PRC_RimM"/>
</dbReference>
<dbReference type="PANTHER" id="PTHR33692:SF1">
    <property type="entry name" value="RIBOSOME MATURATION FACTOR RIMM"/>
    <property type="match status" value="1"/>
</dbReference>
<protein>
    <recommendedName>
        <fullName evidence="5">Ribosome maturation factor RimM</fullName>
    </recommendedName>
</protein>
<evidence type="ECO:0000256" key="4">
    <source>
        <dbReference type="ARBA" id="ARBA00023186"/>
    </source>
</evidence>
<evidence type="ECO:0000256" key="3">
    <source>
        <dbReference type="ARBA" id="ARBA00022552"/>
    </source>
</evidence>
<dbReference type="Gene3D" id="2.30.30.240">
    <property type="entry name" value="PRC-barrel domain"/>
    <property type="match status" value="1"/>
</dbReference>
<dbReference type="Pfam" id="PF24986">
    <property type="entry name" value="PRC_RimM"/>
    <property type="match status" value="1"/>
</dbReference>
<reference evidence="8 9" key="1">
    <citation type="submission" date="2016-10" db="EMBL/GenBank/DDBJ databases">
        <authorList>
            <person name="de Groot N.N."/>
        </authorList>
    </citation>
    <scope>NUCLEOTIDE SEQUENCE [LARGE SCALE GENOMIC DNA]</scope>
    <source>
        <strain evidence="9">KMM 9023,NRIC 0796,JCM 17311,KCTC 23692</strain>
    </source>
</reference>
<keyword evidence="9" id="KW-1185">Reference proteome</keyword>
<name>A0A1I6DVX9_9RHOB</name>
<dbReference type="SUPFAM" id="SSF50346">
    <property type="entry name" value="PRC-barrel domain"/>
    <property type="match status" value="1"/>
</dbReference>
<keyword evidence="1 5" id="KW-0963">Cytoplasm</keyword>
<evidence type="ECO:0000256" key="2">
    <source>
        <dbReference type="ARBA" id="ARBA00022517"/>
    </source>
</evidence>
<dbReference type="HAMAP" id="MF_00014">
    <property type="entry name" value="Ribosome_mat_RimM"/>
    <property type="match status" value="1"/>
</dbReference>
<dbReference type="GO" id="GO:0005840">
    <property type="term" value="C:ribosome"/>
    <property type="evidence" value="ECO:0007669"/>
    <property type="project" value="InterPro"/>
</dbReference>
<dbReference type="Pfam" id="PF01782">
    <property type="entry name" value="RimM"/>
    <property type="match status" value="1"/>
</dbReference>
<dbReference type="InterPro" id="IPR011961">
    <property type="entry name" value="RimM"/>
</dbReference>
<dbReference type="Proteomes" id="UP000199302">
    <property type="component" value="Unassembled WGS sequence"/>
</dbReference>